<dbReference type="InterPro" id="IPR003660">
    <property type="entry name" value="HAMP_dom"/>
</dbReference>
<evidence type="ECO:0000313" key="9">
    <source>
        <dbReference type="EMBL" id="MBD2844055.1"/>
    </source>
</evidence>
<evidence type="ECO:0000256" key="2">
    <source>
        <dbReference type="ARBA" id="ARBA00022475"/>
    </source>
</evidence>
<comment type="subcellular location">
    <subcellularLocation>
        <location evidence="1">Cell membrane</location>
        <topology evidence="1">Multi-pass membrane protein</topology>
    </subcellularLocation>
</comment>
<accession>A0A927BQT0</accession>
<protein>
    <submittedName>
        <fullName evidence="9">Histidine kinase</fullName>
    </submittedName>
</protein>
<dbReference type="SMART" id="SM00304">
    <property type="entry name" value="HAMP"/>
    <property type="match status" value="1"/>
</dbReference>
<dbReference type="InterPro" id="IPR003594">
    <property type="entry name" value="HATPase_dom"/>
</dbReference>
<evidence type="ECO:0000256" key="7">
    <source>
        <dbReference type="SAM" id="Phobius"/>
    </source>
</evidence>
<evidence type="ECO:0000313" key="10">
    <source>
        <dbReference type="Proteomes" id="UP000621560"/>
    </source>
</evidence>
<keyword evidence="7" id="KW-1133">Transmembrane helix</keyword>
<dbReference type="Pfam" id="PF06580">
    <property type="entry name" value="His_kinase"/>
    <property type="match status" value="1"/>
</dbReference>
<dbReference type="InterPro" id="IPR010559">
    <property type="entry name" value="Sig_transdc_His_kin_internal"/>
</dbReference>
<feature type="domain" description="HAMP" evidence="8">
    <location>
        <begin position="307"/>
        <end position="359"/>
    </location>
</feature>
<dbReference type="InterPro" id="IPR036890">
    <property type="entry name" value="HATPase_C_sf"/>
</dbReference>
<sequence length="587" mass="67318">MAGFTMRLTIFHKLLGAFLLVIAPLFAIGYLLYEQGADAVRSEISESMRTKVHFYVDSLEREIKRIGVLQQEYVLDRDLSDLSVWNPALSDLQRTQAIQRVYERLSLMQHSSKYIAETSVYIPAIGASVSTGSYYDNDSEGFYTRLDEHYCEHPASIVLYEGELFMIQRYPAPGLAHEPNFLLVNRLSKAFIQEELRQFGSATTEVVLIGTDTEWAVSNISLSDSRFADNAPPDWLTSGSEGFRAERIDEIKVILAWETAANVPMALMMIEPEHVTLGPLQRFKYWLLVLFVVSLLVIASFSIGLIKLIHEPLKKIVVAFRSVEKGNLDIIVGRRSNDEFKYLYTQFNSMIVQLKKLIREIYEHQYRLQRSELKLLQSQINPHFLYNSFFILNEMAEVEDLPKLKVFTRHLGRYFHFITRHGRDEVSLNEELAFTSAYIQIQLIRFGDRITVEIGEMPESCRDLMVPRIMLQPLVENAFKYGVEPMEKEGQIKIGFMLEDDIFVIRVEDNGDQMTKLRLAELQESLRIHTELAESTGLINVHSRLLLKYGEGSGATLTSGERGGLRVELRIPLTEDHSEHSKISEVT</sequence>
<feature type="transmembrane region" description="Helical" evidence="7">
    <location>
        <begin position="285"/>
        <end position="306"/>
    </location>
</feature>
<name>A0A927BQT0_9BACL</name>
<dbReference type="GO" id="GO:0005886">
    <property type="term" value="C:plasma membrane"/>
    <property type="evidence" value="ECO:0007669"/>
    <property type="project" value="UniProtKB-SubCell"/>
</dbReference>
<keyword evidence="7" id="KW-0812">Transmembrane</keyword>
<dbReference type="GO" id="GO:0000155">
    <property type="term" value="F:phosphorelay sensor kinase activity"/>
    <property type="evidence" value="ECO:0007669"/>
    <property type="project" value="InterPro"/>
</dbReference>
<dbReference type="RefSeq" id="WP_190914366.1">
    <property type="nucleotide sequence ID" value="NZ_JACXIZ010000007.1"/>
</dbReference>
<dbReference type="AlphaFoldDB" id="A0A927BQT0"/>
<dbReference type="PANTHER" id="PTHR34220:SF7">
    <property type="entry name" value="SENSOR HISTIDINE KINASE YPDA"/>
    <property type="match status" value="1"/>
</dbReference>
<dbReference type="EMBL" id="JACXIZ010000007">
    <property type="protein sequence ID" value="MBD2844055.1"/>
    <property type="molecule type" value="Genomic_DNA"/>
</dbReference>
<evidence type="ECO:0000256" key="3">
    <source>
        <dbReference type="ARBA" id="ARBA00022553"/>
    </source>
</evidence>
<dbReference type="Proteomes" id="UP000621560">
    <property type="component" value="Unassembled WGS sequence"/>
</dbReference>
<evidence type="ECO:0000256" key="6">
    <source>
        <dbReference type="ARBA" id="ARBA00023136"/>
    </source>
</evidence>
<reference evidence="9" key="1">
    <citation type="submission" date="2020-09" db="EMBL/GenBank/DDBJ databases">
        <title>A novel bacterium of genus Paenibacillus, isolated from South China Sea.</title>
        <authorList>
            <person name="Huang H."/>
            <person name="Mo K."/>
            <person name="Hu Y."/>
        </authorList>
    </citation>
    <scope>NUCLEOTIDE SEQUENCE</scope>
    <source>
        <strain evidence="9">IB182496</strain>
    </source>
</reference>
<dbReference type="Pfam" id="PF02518">
    <property type="entry name" value="HATPase_c"/>
    <property type="match status" value="1"/>
</dbReference>
<keyword evidence="2" id="KW-1003">Cell membrane</keyword>
<dbReference type="PANTHER" id="PTHR34220">
    <property type="entry name" value="SENSOR HISTIDINE KINASE YPDA"/>
    <property type="match status" value="1"/>
</dbReference>
<evidence type="ECO:0000259" key="8">
    <source>
        <dbReference type="PROSITE" id="PS50885"/>
    </source>
</evidence>
<organism evidence="9 10">
    <name type="scientific">Paenibacillus sabuli</name>
    <dbReference type="NCBI Taxonomy" id="2772509"/>
    <lineage>
        <taxon>Bacteria</taxon>
        <taxon>Bacillati</taxon>
        <taxon>Bacillota</taxon>
        <taxon>Bacilli</taxon>
        <taxon>Bacillales</taxon>
        <taxon>Paenibacillaceae</taxon>
        <taxon>Paenibacillus</taxon>
    </lineage>
</organism>
<keyword evidence="3" id="KW-0597">Phosphoprotein</keyword>
<keyword evidence="10" id="KW-1185">Reference proteome</keyword>
<keyword evidence="5 9" id="KW-0418">Kinase</keyword>
<dbReference type="Gene3D" id="6.10.340.10">
    <property type="match status" value="1"/>
</dbReference>
<dbReference type="InterPro" id="IPR050640">
    <property type="entry name" value="Bact_2-comp_sensor_kinase"/>
</dbReference>
<dbReference type="SUPFAM" id="SSF55874">
    <property type="entry name" value="ATPase domain of HSP90 chaperone/DNA topoisomerase II/histidine kinase"/>
    <property type="match status" value="1"/>
</dbReference>
<evidence type="ECO:0000256" key="5">
    <source>
        <dbReference type="ARBA" id="ARBA00022777"/>
    </source>
</evidence>
<evidence type="ECO:0000256" key="1">
    <source>
        <dbReference type="ARBA" id="ARBA00004651"/>
    </source>
</evidence>
<dbReference type="CDD" id="cd06225">
    <property type="entry name" value="HAMP"/>
    <property type="match status" value="1"/>
</dbReference>
<keyword evidence="6 7" id="KW-0472">Membrane</keyword>
<evidence type="ECO:0000256" key="4">
    <source>
        <dbReference type="ARBA" id="ARBA00022679"/>
    </source>
</evidence>
<proteinExistence type="predicted"/>
<keyword evidence="4" id="KW-0808">Transferase</keyword>
<gene>
    <name evidence="9" type="ORF">IDH44_02535</name>
</gene>
<dbReference type="SUPFAM" id="SSF158472">
    <property type="entry name" value="HAMP domain-like"/>
    <property type="match status" value="1"/>
</dbReference>
<dbReference type="PROSITE" id="PS50885">
    <property type="entry name" value="HAMP"/>
    <property type="match status" value="1"/>
</dbReference>
<dbReference type="Gene3D" id="3.30.565.10">
    <property type="entry name" value="Histidine kinase-like ATPase, C-terminal domain"/>
    <property type="match status" value="1"/>
</dbReference>
<comment type="caution">
    <text evidence="9">The sequence shown here is derived from an EMBL/GenBank/DDBJ whole genome shotgun (WGS) entry which is preliminary data.</text>
</comment>